<accession>A0A382DP57</accession>
<sequence>MYKITKILVSLILFSIPVLGKDDWTKNKKAITASIKKHQKELISISDQIWSNAELALEEHKSSKILSDYAEKNGF</sequence>
<dbReference type="EMBL" id="UINC01040243">
    <property type="protein sequence ID" value="SVB39842.1"/>
    <property type="molecule type" value="Genomic_DNA"/>
</dbReference>
<name>A0A382DP57_9ZZZZ</name>
<protein>
    <submittedName>
        <fullName evidence="1">Uncharacterized protein</fullName>
    </submittedName>
</protein>
<proteinExistence type="predicted"/>
<feature type="non-terminal residue" evidence="1">
    <location>
        <position position="75"/>
    </location>
</feature>
<gene>
    <name evidence="1" type="ORF">METZ01_LOCUS192696</name>
</gene>
<dbReference type="SUPFAM" id="SSF53187">
    <property type="entry name" value="Zn-dependent exopeptidases"/>
    <property type="match status" value="1"/>
</dbReference>
<organism evidence="1">
    <name type="scientific">marine metagenome</name>
    <dbReference type="NCBI Taxonomy" id="408172"/>
    <lineage>
        <taxon>unclassified sequences</taxon>
        <taxon>metagenomes</taxon>
        <taxon>ecological metagenomes</taxon>
    </lineage>
</organism>
<reference evidence="1" key="1">
    <citation type="submission" date="2018-05" db="EMBL/GenBank/DDBJ databases">
        <authorList>
            <person name="Lanie J.A."/>
            <person name="Ng W.-L."/>
            <person name="Kazmierczak K.M."/>
            <person name="Andrzejewski T.M."/>
            <person name="Davidsen T.M."/>
            <person name="Wayne K.J."/>
            <person name="Tettelin H."/>
            <person name="Glass J.I."/>
            <person name="Rusch D."/>
            <person name="Podicherti R."/>
            <person name="Tsui H.-C.T."/>
            <person name="Winkler M.E."/>
        </authorList>
    </citation>
    <scope>NUCLEOTIDE SEQUENCE</scope>
</reference>
<dbReference type="Gene3D" id="3.40.630.10">
    <property type="entry name" value="Zn peptidases"/>
    <property type="match status" value="1"/>
</dbReference>
<evidence type="ECO:0000313" key="1">
    <source>
        <dbReference type="EMBL" id="SVB39842.1"/>
    </source>
</evidence>
<dbReference type="AlphaFoldDB" id="A0A382DP57"/>